<reference evidence="2 3" key="1">
    <citation type="submission" date="2014-06" db="EMBL/GenBank/DDBJ databases">
        <authorList>
            <person name="Swart Estienne"/>
        </authorList>
    </citation>
    <scope>NUCLEOTIDE SEQUENCE [LARGE SCALE GENOMIC DNA]</scope>
    <source>
        <strain evidence="2 3">130c</strain>
    </source>
</reference>
<protein>
    <submittedName>
        <fullName evidence="2">Uncharacterized protein</fullName>
    </submittedName>
</protein>
<evidence type="ECO:0000313" key="2">
    <source>
        <dbReference type="EMBL" id="CDW80008.1"/>
    </source>
</evidence>
<gene>
    <name evidence="2" type="primary">Contig16258.g17321</name>
    <name evidence="2" type="ORF">STYLEM_9000</name>
</gene>
<feature type="compositionally biased region" description="Basic and acidic residues" evidence="1">
    <location>
        <begin position="416"/>
        <end position="427"/>
    </location>
</feature>
<dbReference type="InParanoid" id="A0A078AGM5"/>
<sequence length="950" mass="109763">MLIQSDQNNQSVQTVKPSTIFSPGDTILRKNDNVSANQKNPNWDKQSPTLRQKLFYNSEFSTTSLRTHDLYSNMRKQLEKQRSLQQLFNTTQRIGTQLTNKLPTQQLKTSRSNQQLITTSAMDTNRAVIRRGAKFQTSNNSNNQSYHQQNNSSMLNNSNRVVSNKQQQVFMFKNNLSSLTRNKSAYLNFNSTQPLSSKNNKTEIDLRMEDKHSIQLVKNKIIHNQSPSISSEEDKEFIQDEQKIKDFNVILDKQNTKIEVKKPIFSNQMSSHQKKRSQLPNGSFIETKMKNCLQSRNIEQQNAYLTQNYSSSQNQKAVLTKNQSQPSLYQHKNNMNYTQRTTFVKTSFLRHEDSRAITPLNGGHASKSPHGQSTRGDDKTSTNSRTKQIQGLKGDLKSLNLSPIIPQNLGKNPNKFQRETSHSDYNRKNAGSTQKKLEMRKQSASSNVNTKTFNSLKKDRSIQDIQKQVNLRDEPTTEKKGNKKENINIQTMKYQKPGYSSQETERGPGATNSYSTADEFNLISNESQSNYILRFKNEGSQGRKMFLKEPPKQYKSQFTEAINIQDESQIQYKPIIDKNQESKIKVNQILNNNNLSQNQNRYKLEINTDEETVPMQTNPIVVINNKTPRALPYLNQENLNFNFGSNSNVKTLVPKDDDKTLKKHQFDKDSSFDEEEELPDAKDFEEFAISDNEHNDNTNKNAVAKSHNSMKVKVQLIEQNGLFKENKHQNNFLQNYNTAASFLGNTNLNTYYPRDDRNSLVNYDTSLLTHNTGRGDNSSPISDIRDTKKHKQAKGPGKNKAQDYSSILQDNNSFIFPPVKQDQNDQNYQQQNQNNNHFHHKDKYTLNTKSDDGYCTMGGNKVQDNELFSRLLSQEDEEQDNFSVHYKKVMMEIQKQEEKEIEKATQQIFQSQPYKQIKSDKERAKYLSQQISVIRNKYKKILIEKVLCQQ</sequence>
<feature type="compositionally biased region" description="Low complexity" evidence="1">
    <location>
        <begin position="824"/>
        <end position="836"/>
    </location>
</feature>
<feature type="region of interest" description="Disordered" evidence="1">
    <location>
        <begin position="356"/>
        <end position="448"/>
    </location>
</feature>
<feature type="compositionally biased region" description="Polar residues" evidence="1">
    <location>
        <begin position="802"/>
        <end position="814"/>
    </location>
</feature>
<feature type="region of interest" description="Disordered" evidence="1">
    <location>
        <begin position="134"/>
        <end position="156"/>
    </location>
</feature>
<proteinExistence type="predicted"/>
<keyword evidence="3" id="KW-1185">Reference proteome</keyword>
<accession>A0A078AGM5</accession>
<feature type="region of interest" description="Disordered" evidence="1">
    <location>
        <begin position="1"/>
        <end position="26"/>
    </location>
</feature>
<feature type="compositionally biased region" description="Low complexity" evidence="1">
    <location>
        <begin position="136"/>
        <end position="156"/>
    </location>
</feature>
<dbReference type="Proteomes" id="UP000039865">
    <property type="component" value="Unassembled WGS sequence"/>
</dbReference>
<evidence type="ECO:0000313" key="3">
    <source>
        <dbReference type="Proteomes" id="UP000039865"/>
    </source>
</evidence>
<evidence type="ECO:0000256" key="1">
    <source>
        <dbReference type="SAM" id="MobiDB-lite"/>
    </source>
</evidence>
<feature type="compositionally biased region" description="Polar residues" evidence="1">
    <location>
        <begin position="1"/>
        <end position="21"/>
    </location>
</feature>
<dbReference type="AlphaFoldDB" id="A0A078AGM5"/>
<feature type="region of interest" description="Disordered" evidence="1">
    <location>
        <begin position="768"/>
        <end position="843"/>
    </location>
</feature>
<organism evidence="2 3">
    <name type="scientific">Stylonychia lemnae</name>
    <name type="common">Ciliate</name>
    <dbReference type="NCBI Taxonomy" id="5949"/>
    <lineage>
        <taxon>Eukaryota</taxon>
        <taxon>Sar</taxon>
        <taxon>Alveolata</taxon>
        <taxon>Ciliophora</taxon>
        <taxon>Intramacronucleata</taxon>
        <taxon>Spirotrichea</taxon>
        <taxon>Stichotrichia</taxon>
        <taxon>Sporadotrichida</taxon>
        <taxon>Oxytrichidae</taxon>
        <taxon>Stylonychinae</taxon>
        <taxon>Stylonychia</taxon>
    </lineage>
</organism>
<name>A0A078AGM5_STYLE</name>
<feature type="compositionally biased region" description="Polar residues" evidence="1">
    <location>
        <begin position="768"/>
        <end position="781"/>
    </location>
</feature>
<dbReference type="EMBL" id="CCKQ01008549">
    <property type="protein sequence ID" value="CDW80008.1"/>
    <property type="molecule type" value="Genomic_DNA"/>
</dbReference>